<dbReference type="RefSeq" id="WP_163177105.1">
    <property type="nucleotide sequence ID" value="NZ_JAAIWM010000001.1"/>
</dbReference>
<dbReference type="GO" id="GO:0047936">
    <property type="term" value="F:glucose 1-dehydrogenase [NAD(P)+] activity"/>
    <property type="evidence" value="ECO:0007669"/>
    <property type="project" value="UniProtKB-EC"/>
</dbReference>
<dbReference type="Gene3D" id="3.40.50.720">
    <property type="entry name" value="NAD(P)-binding Rossmann-like Domain"/>
    <property type="match status" value="1"/>
</dbReference>
<dbReference type="SUPFAM" id="SSF51735">
    <property type="entry name" value="NAD(P)-binding Rossmann-fold domains"/>
    <property type="match status" value="1"/>
</dbReference>
<accession>A0A6M0Q270</accession>
<reference evidence="3 4" key="1">
    <citation type="submission" date="2020-02" db="EMBL/GenBank/DDBJ databases">
        <title>Bacillus aquiflavi sp. nov., isolated from yellow water of strong flavor Chinese baijiu in Yibin region of China.</title>
        <authorList>
            <person name="Xie J."/>
        </authorList>
    </citation>
    <scope>NUCLEOTIDE SEQUENCE [LARGE SCALE GENOMIC DNA]</scope>
    <source>
        <strain evidence="3 4">SA4</strain>
    </source>
</reference>
<dbReference type="PROSITE" id="PS00061">
    <property type="entry name" value="ADH_SHORT"/>
    <property type="match status" value="1"/>
</dbReference>
<keyword evidence="2 3" id="KW-0560">Oxidoreductase</keyword>
<evidence type="ECO:0000256" key="2">
    <source>
        <dbReference type="ARBA" id="ARBA00023002"/>
    </source>
</evidence>
<comment type="similarity">
    <text evidence="1">Belongs to the short-chain dehydrogenases/reductases (SDR) family.</text>
</comment>
<dbReference type="AlphaFoldDB" id="A0A6M0Q270"/>
<dbReference type="InterPro" id="IPR036291">
    <property type="entry name" value="NAD(P)-bd_dom_sf"/>
</dbReference>
<dbReference type="FunFam" id="3.40.50.720:FF:000084">
    <property type="entry name" value="Short-chain dehydrogenase reductase"/>
    <property type="match status" value="1"/>
</dbReference>
<dbReference type="InterPro" id="IPR020904">
    <property type="entry name" value="Sc_DH/Rdtase_CS"/>
</dbReference>
<sequence>MRLKGKVSIVTGGASGIGRATALTFAREGSHIVLSDINEKKGAETLEDVKNLGAEAIFVKTDVSKEEDMKQLMNEAVTAFGGIDILFNNAGVGNENVRLADLSVEEWDRVVDINLKGVFLGMKFVIPEMIKRGGGSIINTSSLLGFKGKKYLAPYNASKGGVILLTQNAAVEYGTKGIRVNAVAPGVIDTAIVDNWREDERVWNAVTKSNALGRVGSPNEVANAVLFLASDEASYITGTSILVDGGALTF</sequence>
<dbReference type="PANTHER" id="PTHR24321:SF8">
    <property type="entry name" value="ESTRADIOL 17-BETA-DEHYDROGENASE 8-RELATED"/>
    <property type="match status" value="1"/>
</dbReference>
<dbReference type="EC" id="1.1.1.47" evidence="3"/>
<dbReference type="Pfam" id="PF13561">
    <property type="entry name" value="adh_short_C2"/>
    <property type="match status" value="1"/>
</dbReference>
<dbReference type="NCBIfam" id="NF005559">
    <property type="entry name" value="PRK07231.1"/>
    <property type="match status" value="1"/>
</dbReference>
<keyword evidence="4" id="KW-1185">Reference proteome</keyword>
<dbReference type="Proteomes" id="UP000481043">
    <property type="component" value="Unassembled WGS sequence"/>
</dbReference>
<dbReference type="GO" id="GO:0008206">
    <property type="term" value="P:bile acid metabolic process"/>
    <property type="evidence" value="ECO:0007669"/>
    <property type="project" value="UniProtKB-ARBA"/>
</dbReference>
<dbReference type="CDD" id="cd05233">
    <property type="entry name" value="SDR_c"/>
    <property type="match status" value="1"/>
</dbReference>
<dbReference type="PRINTS" id="PR00080">
    <property type="entry name" value="SDRFAMILY"/>
</dbReference>
<dbReference type="EMBL" id="JAAIWM010000001">
    <property type="protein sequence ID" value="NEY70471.1"/>
    <property type="molecule type" value="Genomic_DNA"/>
</dbReference>
<organism evidence="3 4">
    <name type="scientific">Bacillus mesophilus</name>
    <dbReference type="NCBI Taxonomy" id="1808955"/>
    <lineage>
        <taxon>Bacteria</taxon>
        <taxon>Bacillati</taxon>
        <taxon>Bacillota</taxon>
        <taxon>Bacilli</taxon>
        <taxon>Bacillales</taxon>
        <taxon>Bacillaceae</taxon>
        <taxon>Bacillus</taxon>
    </lineage>
</organism>
<gene>
    <name evidence="3" type="ORF">G4D63_01835</name>
</gene>
<protein>
    <submittedName>
        <fullName evidence="3">Glucose 1-dehydrogenase</fullName>
        <ecNumber evidence="3">1.1.1.47</ecNumber>
    </submittedName>
</protein>
<comment type="caution">
    <text evidence="3">The sequence shown here is derived from an EMBL/GenBank/DDBJ whole genome shotgun (WGS) entry which is preliminary data.</text>
</comment>
<dbReference type="PRINTS" id="PR00081">
    <property type="entry name" value="GDHRDH"/>
</dbReference>
<proteinExistence type="inferred from homology"/>
<dbReference type="PANTHER" id="PTHR24321">
    <property type="entry name" value="DEHYDROGENASES, SHORT CHAIN"/>
    <property type="match status" value="1"/>
</dbReference>
<evidence type="ECO:0000256" key="1">
    <source>
        <dbReference type="ARBA" id="ARBA00006484"/>
    </source>
</evidence>
<evidence type="ECO:0000313" key="4">
    <source>
        <dbReference type="Proteomes" id="UP000481043"/>
    </source>
</evidence>
<dbReference type="NCBIfam" id="NF009466">
    <property type="entry name" value="PRK12826.1-2"/>
    <property type="match status" value="1"/>
</dbReference>
<name>A0A6M0Q270_9BACI</name>
<dbReference type="InterPro" id="IPR002347">
    <property type="entry name" value="SDR_fam"/>
</dbReference>
<evidence type="ECO:0000313" key="3">
    <source>
        <dbReference type="EMBL" id="NEY70471.1"/>
    </source>
</evidence>